<dbReference type="RefSeq" id="WP_142505549.1">
    <property type="nucleotide sequence ID" value="NZ_FXTI01000005.1"/>
</dbReference>
<dbReference type="GO" id="GO:0005737">
    <property type="term" value="C:cytoplasm"/>
    <property type="evidence" value="ECO:0007669"/>
    <property type="project" value="UniProtKB-SubCell"/>
</dbReference>
<comment type="function">
    <text evidence="6">Specifically methylates the pseudouridine at position 1915 (m3Psi1915) in 23S rRNA.</text>
</comment>
<evidence type="ECO:0000256" key="6">
    <source>
        <dbReference type="HAMAP-Rule" id="MF_00658"/>
    </source>
</evidence>
<feature type="binding site" evidence="6">
    <location>
        <position position="76"/>
    </location>
    <ligand>
        <name>S-adenosyl-L-methionine</name>
        <dbReference type="ChEBI" id="CHEBI:59789"/>
    </ligand>
</feature>
<dbReference type="GO" id="GO:0070038">
    <property type="term" value="F:rRNA (pseudouridine-N3-)-methyltransferase activity"/>
    <property type="evidence" value="ECO:0007669"/>
    <property type="project" value="UniProtKB-UniRule"/>
</dbReference>
<feature type="binding site" evidence="6">
    <location>
        <begin position="127"/>
        <end position="132"/>
    </location>
    <ligand>
        <name>S-adenosyl-L-methionine</name>
        <dbReference type="ChEBI" id="CHEBI:59789"/>
    </ligand>
</feature>
<dbReference type="NCBIfam" id="TIGR00246">
    <property type="entry name" value="tRNA_RlmH_YbeA"/>
    <property type="match status" value="1"/>
</dbReference>
<dbReference type="PIRSF" id="PIRSF004505">
    <property type="entry name" value="MT_bac"/>
    <property type="match status" value="1"/>
</dbReference>
<reference evidence="7 8" key="1">
    <citation type="submission" date="2017-05" db="EMBL/GenBank/DDBJ databases">
        <authorList>
            <person name="Varghese N."/>
            <person name="Submissions S."/>
        </authorList>
    </citation>
    <scope>NUCLEOTIDE SEQUENCE [LARGE SCALE GENOMIC DNA]</scope>
    <source>
        <strain evidence="7 8">DSM 45474</strain>
    </source>
</reference>
<keyword evidence="6" id="KW-0963">Cytoplasm</keyword>
<accession>A0A521D9X7</accession>
<evidence type="ECO:0000256" key="1">
    <source>
        <dbReference type="ARBA" id="ARBA00022552"/>
    </source>
</evidence>
<evidence type="ECO:0000313" key="7">
    <source>
        <dbReference type="EMBL" id="SMO68478.1"/>
    </source>
</evidence>
<organism evidence="7 8">
    <name type="scientific">Melghirimyces algeriensis</name>
    <dbReference type="NCBI Taxonomy" id="910412"/>
    <lineage>
        <taxon>Bacteria</taxon>
        <taxon>Bacillati</taxon>
        <taxon>Bacillota</taxon>
        <taxon>Bacilli</taxon>
        <taxon>Bacillales</taxon>
        <taxon>Thermoactinomycetaceae</taxon>
        <taxon>Melghirimyces</taxon>
    </lineage>
</organism>
<dbReference type="Gene3D" id="3.40.1280.10">
    <property type="match status" value="1"/>
</dbReference>
<dbReference type="EC" id="2.1.1.177" evidence="6"/>
<keyword evidence="2 6" id="KW-0489">Methyltransferase</keyword>
<gene>
    <name evidence="6" type="primary">rlmH</name>
    <name evidence="7" type="ORF">SAMN06264849_105234</name>
</gene>
<dbReference type="EMBL" id="FXTI01000005">
    <property type="protein sequence ID" value="SMO68478.1"/>
    <property type="molecule type" value="Genomic_DNA"/>
</dbReference>
<evidence type="ECO:0000256" key="3">
    <source>
        <dbReference type="ARBA" id="ARBA00022679"/>
    </source>
</evidence>
<comment type="subcellular location">
    <subcellularLocation>
        <location evidence="6">Cytoplasm</location>
    </subcellularLocation>
</comment>
<evidence type="ECO:0000256" key="2">
    <source>
        <dbReference type="ARBA" id="ARBA00022603"/>
    </source>
</evidence>
<protein>
    <recommendedName>
        <fullName evidence="6">Ribosomal RNA large subunit methyltransferase H</fullName>
        <ecNumber evidence="6">2.1.1.177</ecNumber>
    </recommendedName>
    <alternativeName>
        <fullName evidence="6">23S rRNA (pseudouridine1915-N3)-methyltransferase</fullName>
    </alternativeName>
    <alternativeName>
        <fullName evidence="6">23S rRNA m3Psi1915 methyltransferase</fullName>
    </alternativeName>
    <alternativeName>
        <fullName evidence="6">rRNA (pseudouridine-N3-)-methyltransferase RlmH</fullName>
    </alternativeName>
</protein>
<keyword evidence="4 6" id="KW-0949">S-adenosyl-L-methionine</keyword>
<dbReference type="InterPro" id="IPR003742">
    <property type="entry name" value="RlmH-like"/>
</dbReference>
<feature type="binding site" evidence="6">
    <location>
        <position position="108"/>
    </location>
    <ligand>
        <name>S-adenosyl-L-methionine</name>
        <dbReference type="ChEBI" id="CHEBI:59789"/>
    </ligand>
</feature>
<dbReference type="InterPro" id="IPR029028">
    <property type="entry name" value="Alpha/beta_knot_MTases"/>
</dbReference>
<comment type="catalytic activity">
    <reaction evidence="6">
        <text>pseudouridine(1915) in 23S rRNA + S-adenosyl-L-methionine = N(3)-methylpseudouridine(1915) in 23S rRNA + S-adenosyl-L-homocysteine + H(+)</text>
        <dbReference type="Rhea" id="RHEA:42752"/>
        <dbReference type="Rhea" id="RHEA-COMP:10221"/>
        <dbReference type="Rhea" id="RHEA-COMP:10222"/>
        <dbReference type="ChEBI" id="CHEBI:15378"/>
        <dbReference type="ChEBI" id="CHEBI:57856"/>
        <dbReference type="ChEBI" id="CHEBI:59789"/>
        <dbReference type="ChEBI" id="CHEBI:65314"/>
        <dbReference type="ChEBI" id="CHEBI:74486"/>
        <dbReference type="EC" id="2.1.1.177"/>
    </reaction>
</comment>
<keyword evidence="3 6" id="KW-0808">Transferase</keyword>
<dbReference type="Proteomes" id="UP000315636">
    <property type="component" value="Unassembled WGS sequence"/>
</dbReference>
<dbReference type="NCBIfam" id="NF000985">
    <property type="entry name" value="PRK00103.1-3"/>
    <property type="match status" value="1"/>
</dbReference>
<evidence type="ECO:0000313" key="8">
    <source>
        <dbReference type="Proteomes" id="UP000315636"/>
    </source>
</evidence>
<keyword evidence="8" id="KW-1185">Reference proteome</keyword>
<dbReference type="SUPFAM" id="SSF75217">
    <property type="entry name" value="alpha/beta knot"/>
    <property type="match status" value="1"/>
</dbReference>
<dbReference type="PANTHER" id="PTHR33603">
    <property type="entry name" value="METHYLTRANSFERASE"/>
    <property type="match status" value="1"/>
</dbReference>
<proteinExistence type="inferred from homology"/>
<dbReference type="OrthoDB" id="9806643at2"/>
<dbReference type="Pfam" id="PF02590">
    <property type="entry name" value="SPOUT_MTase"/>
    <property type="match status" value="1"/>
</dbReference>
<dbReference type="PANTHER" id="PTHR33603:SF1">
    <property type="entry name" value="RIBOSOMAL RNA LARGE SUBUNIT METHYLTRANSFERASE H"/>
    <property type="match status" value="1"/>
</dbReference>
<name>A0A521D9X7_9BACL</name>
<evidence type="ECO:0000256" key="4">
    <source>
        <dbReference type="ARBA" id="ARBA00022691"/>
    </source>
</evidence>
<comment type="subunit">
    <text evidence="6">Homodimer.</text>
</comment>
<sequence>MQIQLLAVGKLKEKYLRTGVNDYLQRISSYAKIQISEIAEEKGQEPLSEAEIAQIKNEEGKRMLRHLSPDVYVIALVIQGKHLSSEALAEHLDQLATYGKSRIAFAIGGSYGLSDSVIQRADLTLSFSKMTFPHQLMRIILLEQIYRSFKINRGESYHK</sequence>
<evidence type="ECO:0000256" key="5">
    <source>
        <dbReference type="ARBA" id="ARBA00038303"/>
    </source>
</evidence>
<comment type="similarity">
    <text evidence="5 6">Belongs to the RNA methyltransferase RlmH family.</text>
</comment>
<keyword evidence="1 6" id="KW-0698">rRNA processing</keyword>
<dbReference type="InterPro" id="IPR029026">
    <property type="entry name" value="tRNA_m1G_MTases_N"/>
</dbReference>
<dbReference type="AlphaFoldDB" id="A0A521D9X7"/>
<dbReference type="HAMAP" id="MF_00658">
    <property type="entry name" value="23SrRNA_methyltr_H"/>
    <property type="match status" value="1"/>
</dbReference>
<dbReference type="CDD" id="cd18081">
    <property type="entry name" value="RlmH-like"/>
    <property type="match status" value="1"/>
</dbReference>